<evidence type="ECO:0000313" key="9">
    <source>
        <dbReference type="EMBL" id="ANO53339.1"/>
    </source>
</evidence>
<gene>
    <name evidence="9" type="ORF">BA177_16565</name>
</gene>
<evidence type="ECO:0000313" key="10">
    <source>
        <dbReference type="Proteomes" id="UP000092695"/>
    </source>
</evidence>
<feature type="binding site" evidence="6 7">
    <location>
        <position position="220"/>
    </location>
    <ligand>
        <name>Zn(2+)</name>
        <dbReference type="ChEBI" id="CHEBI:29105"/>
    </ligand>
</feature>
<keyword evidence="4 6" id="KW-0862">Zinc</keyword>
<comment type="cofactor">
    <cofactor evidence="6">
        <name>Zn(2+)</name>
        <dbReference type="ChEBI" id="CHEBI:29105"/>
    </cofactor>
    <text evidence="6">Binds 1 zinc ion per subunit.</text>
</comment>
<dbReference type="Pfam" id="PF02574">
    <property type="entry name" value="S-methyl_trans"/>
    <property type="match status" value="1"/>
</dbReference>
<organism evidence="9 10">
    <name type="scientific">Woeseia oceani</name>
    <dbReference type="NCBI Taxonomy" id="1548547"/>
    <lineage>
        <taxon>Bacteria</taxon>
        <taxon>Pseudomonadati</taxon>
        <taxon>Pseudomonadota</taxon>
        <taxon>Gammaproteobacteria</taxon>
        <taxon>Woeseiales</taxon>
        <taxon>Woeseiaceae</taxon>
        <taxon>Woeseia</taxon>
    </lineage>
</organism>
<dbReference type="SUPFAM" id="SSF82282">
    <property type="entry name" value="Homocysteine S-methyltransferase"/>
    <property type="match status" value="1"/>
</dbReference>
<dbReference type="GO" id="GO:0008270">
    <property type="term" value="F:zinc ion binding"/>
    <property type="evidence" value="ECO:0007669"/>
    <property type="project" value="InterPro"/>
</dbReference>
<name>A0A193LLS6_9GAMM</name>
<evidence type="ECO:0000256" key="3">
    <source>
        <dbReference type="ARBA" id="ARBA00022723"/>
    </source>
</evidence>
<dbReference type="GO" id="GO:0033528">
    <property type="term" value="P:S-methylmethionine cycle"/>
    <property type="evidence" value="ECO:0007669"/>
    <property type="project" value="TreeGrafter"/>
</dbReference>
<feature type="binding site" evidence="6 7">
    <location>
        <position position="287"/>
    </location>
    <ligand>
        <name>Zn(2+)</name>
        <dbReference type="ChEBI" id="CHEBI:29105"/>
    </ligand>
</feature>
<dbReference type="GO" id="GO:0032259">
    <property type="term" value="P:methylation"/>
    <property type="evidence" value="ECO:0007669"/>
    <property type="project" value="UniProtKB-KW"/>
</dbReference>
<dbReference type="PANTHER" id="PTHR46015:SF1">
    <property type="entry name" value="HOMOCYSTEINE S-METHYLTRANSFERASE-LIKE ISOFORM 1"/>
    <property type="match status" value="1"/>
</dbReference>
<sequence length="303" mass="32347">MFADNRPIILDGGLATELEAQGHDIGSALWSAALLSTRPDAIVAAHRAFLDAGAEIIISASYQASIEGFIAQGYSDLEAGELIVRSVELACTARQHYCTANPETAHLPLVAASIGPYGAAMHDGSEYTGVYNVSANELRSFHRQRLVILERTNADLLACETIPTMLEAETLASLLRDSPLPAWVSFCCRDGLRISDGTPLREVCALFREHPRVLALGVNCTAPQHVASLIAEIKQAAPDKAVIVYPNSGETYHVETNSWSGDNGAEASADYAKRWRQAGATAIGGCCRIGPRHIAAIHDAIAT</sequence>
<evidence type="ECO:0000256" key="5">
    <source>
        <dbReference type="ARBA" id="ARBA00076752"/>
    </source>
</evidence>
<dbReference type="OrthoDB" id="9803687at2"/>
<evidence type="ECO:0000259" key="8">
    <source>
        <dbReference type="PROSITE" id="PS50970"/>
    </source>
</evidence>
<dbReference type="AlphaFoldDB" id="A0A193LLS6"/>
<dbReference type="EMBL" id="CP016268">
    <property type="protein sequence ID" value="ANO53339.1"/>
    <property type="molecule type" value="Genomic_DNA"/>
</dbReference>
<dbReference type="NCBIfam" id="NF007020">
    <property type="entry name" value="PRK09485.1"/>
    <property type="match status" value="1"/>
</dbReference>
<feature type="domain" description="Hcy-binding" evidence="8">
    <location>
        <begin position="1"/>
        <end position="301"/>
    </location>
</feature>
<evidence type="ECO:0000256" key="1">
    <source>
        <dbReference type="ARBA" id="ARBA00022603"/>
    </source>
</evidence>
<evidence type="ECO:0000256" key="4">
    <source>
        <dbReference type="ARBA" id="ARBA00022833"/>
    </source>
</evidence>
<feature type="binding site" evidence="6 7">
    <location>
        <position position="286"/>
    </location>
    <ligand>
        <name>Zn(2+)</name>
        <dbReference type="ChEBI" id="CHEBI:29105"/>
    </ligand>
</feature>
<protein>
    <recommendedName>
        <fullName evidence="5">S-methylmethionine:homocysteine methyltransferase</fullName>
    </recommendedName>
</protein>
<dbReference type="PROSITE" id="PS50970">
    <property type="entry name" value="HCY"/>
    <property type="match status" value="1"/>
</dbReference>
<dbReference type="Gene3D" id="3.20.20.330">
    <property type="entry name" value="Homocysteine-binding-like domain"/>
    <property type="match status" value="1"/>
</dbReference>
<dbReference type="InterPro" id="IPR051486">
    <property type="entry name" value="Hcy_S-methyltransferase"/>
</dbReference>
<dbReference type="PANTHER" id="PTHR46015">
    <property type="entry name" value="ZGC:172121"/>
    <property type="match status" value="1"/>
</dbReference>
<dbReference type="InterPro" id="IPR017226">
    <property type="entry name" value="BHMT-like"/>
</dbReference>
<dbReference type="InterPro" id="IPR036589">
    <property type="entry name" value="HCY_dom_sf"/>
</dbReference>
<dbReference type="Proteomes" id="UP000092695">
    <property type="component" value="Chromosome"/>
</dbReference>
<keyword evidence="1 7" id="KW-0489">Methyltransferase</keyword>
<evidence type="ECO:0000256" key="2">
    <source>
        <dbReference type="ARBA" id="ARBA00022679"/>
    </source>
</evidence>
<keyword evidence="2 7" id="KW-0808">Transferase</keyword>
<dbReference type="GO" id="GO:0009086">
    <property type="term" value="P:methionine biosynthetic process"/>
    <property type="evidence" value="ECO:0007669"/>
    <property type="project" value="InterPro"/>
</dbReference>
<keyword evidence="3 6" id="KW-0479">Metal-binding</keyword>
<dbReference type="FunFam" id="3.20.20.330:FF:000002">
    <property type="entry name" value="Homocysteine S-methyltransferase"/>
    <property type="match status" value="1"/>
</dbReference>
<dbReference type="PIRSF" id="PIRSF037505">
    <property type="entry name" value="Betaine_HMT"/>
    <property type="match status" value="1"/>
</dbReference>
<proteinExistence type="predicted"/>
<evidence type="ECO:0000256" key="7">
    <source>
        <dbReference type="PROSITE-ProRule" id="PRU00333"/>
    </source>
</evidence>
<dbReference type="KEGG" id="woc:BA177_16565"/>
<dbReference type="GO" id="GO:0008898">
    <property type="term" value="F:S-adenosylmethionine-homocysteine S-methyltransferase activity"/>
    <property type="evidence" value="ECO:0007669"/>
    <property type="project" value="TreeGrafter"/>
</dbReference>
<keyword evidence="10" id="KW-1185">Reference proteome</keyword>
<evidence type="ECO:0000256" key="6">
    <source>
        <dbReference type="PIRSR" id="PIRSR037505-2"/>
    </source>
</evidence>
<dbReference type="InterPro" id="IPR003726">
    <property type="entry name" value="HCY_dom"/>
</dbReference>
<dbReference type="STRING" id="1548547.BA177_16565"/>
<reference evidence="9 10" key="1">
    <citation type="submission" date="2016-06" db="EMBL/GenBank/DDBJ databases">
        <title>Complete genome sequence of a deep-branching marine Gamma Proteobacterium Woeseia oceani type strain XK5.</title>
        <authorList>
            <person name="Mu D."/>
            <person name="Du Z."/>
        </authorList>
    </citation>
    <scope>NUCLEOTIDE SEQUENCE [LARGE SCALE GENOMIC DNA]</scope>
    <source>
        <strain evidence="9 10">XK5</strain>
    </source>
</reference>
<accession>A0A193LLS6</accession>